<dbReference type="HOGENOM" id="CLU_3182566_0_0_11"/>
<dbReference type="STRING" id="1035195.HMPREF9997_02156"/>
<dbReference type="Proteomes" id="UP000010445">
    <property type="component" value="Unassembled WGS sequence"/>
</dbReference>
<gene>
    <name evidence="2" type="ORF">HMPREF9997_02156</name>
</gene>
<proteinExistence type="predicted"/>
<keyword evidence="3" id="KW-1185">Reference proteome</keyword>
<feature type="region of interest" description="Disordered" evidence="1">
    <location>
        <begin position="1"/>
        <end position="23"/>
    </location>
</feature>
<name>L1MD28_9CORY</name>
<protein>
    <submittedName>
        <fullName evidence="2">Uncharacterized protein</fullName>
    </submittedName>
</protein>
<evidence type="ECO:0000313" key="2">
    <source>
        <dbReference type="EMBL" id="EKX88930.1"/>
    </source>
</evidence>
<evidence type="ECO:0000313" key="3">
    <source>
        <dbReference type="Proteomes" id="UP000010445"/>
    </source>
</evidence>
<comment type="caution">
    <text evidence="2">The sequence shown here is derived from an EMBL/GenBank/DDBJ whole genome shotgun (WGS) entry which is preliminary data.</text>
</comment>
<accession>L1MD28</accession>
<sequence length="46" mass="5453">MSQRAPLISYEQPQRERERSYNQPSDLWPLTSAFDELFPLSLLVRS</sequence>
<dbReference type="AlphaFoldDB" id="L1MD28"/>
<organism evidence="2 3">
    <name type="scientific">Corynebacterium durum F0235</name>
    <dbReference type="NCBI Taxonomy" id="1035195"/>
    <lineage>
        <taxon>Bacteria</taxon>
        <taxon>Bacillati</taxon>
        <taxon>Actinomycetota</taxon>
        <taxon>Actinomycetes</taxon>
        <taxon>Mycobacteriales</taxon>
        <taxon>Corynebacteriaceae</taxon>
        <taxon>Corynebacterium</taxon>
    </lineage>
</organism>
<evidence type="ECO:0000256" key="1">
    <source>
        <dbReference type="SAM" id="MobiDB-lite"/>
    </source>
</evidence>
<reference evidence="2 3" key="1">
    <citation type="submission" date="2012-05" db="EMBL/GenBank/DDBJ databases">
        <authorList>
            <person name="Weinstock G."/>
            <person name="Sodergren E."/>
            <person name="Lobos E.A."/>
            <person name="Fulton L."/>
            <person name="Fulton R."/>
            <person name="Courtney L."/>
            <person name="Fronick C."/>
            <person name="O'Laughlin M."/>
            <person name="Godfrey J."/>
            <person name="Wilson R.M."/>
            <person name="Miner T."/>
            <person name="Farmer C."/>
            <person name="Delehaunty K."/>
            <person name="Cordes M."/>
            <person name="Minx P."/>
            <person name="Tomlinson C."/>
            <person name="Chen J."/>
            <person name="Wollam A."/>
            <person name="Pepin K.H."/>
            <person name="Bhonagiri V."/>
            <person name="Zhang X."/>
            <person name="Suruliraj S."/>
            <person name="Warren W."/>
            <person name="Mitreva M."/>
            <person name="Mardis E.R."/>
            <person name="Wilson R.K."/>
        </authorList>
    </citation>
    <scope>NUCLEOTIDE SEQUENCE [LARGE SCALE GENOMIC DNA]</scope>
    <source>
        <strain evidence="2 3">F0235</strain>
    </source>
</reference>
<dbReference type="EMBL" id="AMEM01000034">
    <property type="protein sequence ID" value="EKX88930.1"/>
    <property type="molecule type" value="Genomic_DNA"/>
</dbReference>